<evidence type="ECO:0000256" key="1">
    <source>
        <dbReference type="SAM" id="Phobius"/>
    </source>
</evidence>
<feature type="transmembrane region" description="Helical" evidence="1">
    <location>
        <begin position="345"/>
        <end position="367"/>
    </location>
</feature>
<sequence>MAERRRGPAVGLWPGLVEAASGLAVAGWVWWLWPRLGLPVLGAERWWFGLGWLIMLAGPAGLRLVGVSPRGRLAADAVSPAMCAWGAHLCGWLFGALLYFGALLGNYKLWLGLVYLCGLGLRLGGLSLGLRAELRQGARRPWLTGLAGAGLALMSCLLCLAWVRPDLAAQWPPDPWLAWRPALAALLWALICGATLVILPALPRGRRLGWLVYLALSVGALPALAVAWFELAPLAALAGCAVGLAFAGRLRARRRGPSLPPPDNPLPVYWLLRALLVLWWAAGLAVSLAVAWWRPDVGALLLEAEWLRALALGAFLVICLGLLAEYSLPLMGQEGWLELTRRSRALNLCLSALALAASLAPFMLYQWPKPREAPPRPLTRLELLEKPVVLSPDNPELKLTAPEWLSGVSRLHVFGHLLTAEDAPQGAPVVQLVATDEQDVPYIFLLRAGVDTADRDLDKRDAADARHQKARVARSWPVFAPTGEAYQAHDYYTGLYLGRRVGGLAQARLRYIYKNPPGQPPLKVLIRRVAVE</sequence>
<keyword evidence="1" id="KW-0472">Membrane</keyword>
<dbReference type="eggNOG" id="ENOG502ZF4W">
    <property type="taxonomic scope" value="Bacteria"/>
</dbReference>
<name>E1QE37_DESB2</name>
<organism evidence="2 3">
    <name type="scientific">Desulfarculus baarsii (strain ATCC 33931 / DSM 2075 / LMG 7858 / VKM B-1802 / 2st14)</name>
    <dbReference type="NCBI Taxonomy" id="644282"/>
    <lineage>
        <taxon>Bacteria</taxon>
        <taxon>Pseudomonadati</taxon>
        <taxon>Thermodesulfobacteriota</taxon>
        <taxon>Desulfarculia</taxon>
        <taxon>Desulfarculales</taxon>
        <taxon>Desulfarculaceae</taxon>
        <taxon>Desulfarculus</taxon>
    </lineage>
</organism>
<feature type="transmembrane region" description="Helical" evidence="1">
    <location>
        <begin position="77"/>
        <end position="103"/>
    </location>
</feature>
<dbReference type="STRING" id="644282.Deba_0450"/>
<keyword evidence="1" id="KW-0812">Transmembrane</keyword>
<feature type="transmembrane region" description="Helical" evidence="1">
    <location>
        <begin position="109"/>
        <end position="130"/>
    </location>
</feature>
<dbReference type="KEGG" id="dbr:Deba_0450"/>
<keyword evidence="1" id="KW-1133">Transmembrane helix</keyword>
<feature type="transmembrane region" description="Helical" evidence="1">
    <location>
        <begin position="210"/>
        <end position="228"/>
    </location>
</feature>
<reference evidence="2 3" key="1">
    <citation type="journal article" date="2010" name="Stand. Genomic Sci.">
        <title>Complete genome sequence of Desulfarculus baarsii type strain (2st14).</title>
        <authorList>
            <person name="Sun H."/>
            <person name="Spring S."/>
            <person name="Lapidus A."/>
            <person name="Davenport K."/>
            <person name="Del Rio T.G."/>
            <person name="Tice H."/>
            <person name="Nolan M."/>
            <person name="Copeland A."/>
            <person name="Cheng J.F."/>
            <person name="Lucas S."/>
            <person name="Tapia R."/>
            <person name="Goodwin L."/>
            <person name="Pitluck S."/>
            <person name="Ivanova N."/>
            <person name="Pagani I."/>
            <person name="Mavromatis K."/>
            <person name="Ovchinnikova G."/>
            <person name="Pati A."/>
            <person name="Chen A."/>
            <person name="Palaniappan K."/>
            <person name="Hauser L."/>
            <person name="Chang Y.J."/>
            <person name="Jeffries C.D."/>
            <person name="Detter J.C."/>
            <person name="Han C."/>
            <person name="Rohde M."/>
            <person name="Brambilla E."/>
            <person name="Goker M."/>
            <person name="Woyke T."/>
            <person name="Bristow J."/>
            <person name="Eisen J.A."/>
            <person name="Markowitz V."/>
            <person name="Hugenholtz P."/>
            <person name="Kyrpides N.C."/>
            <person name="Klenk H.P."/>
            <person name="Land M."/>
        </authorList>
    </citation>
    <scope>NUCLEOTIDE SEQUENCE [LARGE SCALE GENOMIC DNA]</scope>
    <source>
        <strain evidence="3">ATCC 33931 / DSM 2075 / LMG 7858 / VKM B-1802 / 2st14</strain>
    </source>
</reference>
<keyword evidence="3" id="KW-1185">Reference proteome</keyword>
<feature type="transmembrane region" description="Helical" evidence="1">
    <location>
        <begin position="234"/>
        <end position="250"/>
    </location>
</feature>
<dbReference type="EMBL" id="CP002085">
    <property type="protein sequence ID" value="ADK83823.1"/>
    <property type="molecule type" value="Genomic_DNA"/>
</dbReference>
<dbReference type="AlphaFoldDB" id="E1QE37"/>
<dbReference type="OrthoDB" id="9826486at2"/>
<dbReference type="Proteomes" id="UP000009047">
    <property type="component" value="Chromosome"/>
</dbReference>
<protein>
    <submittedName>
        <fullName evidence="2">Uncharacterized protein</fullName>
    </submittedName>
</protein>
<proteinExistence type="predicted"/>
<feature type="transmembrane region" description="Helical" evidence="1">
    <location>
        <begin position="45"/>
        <end position="65"/>
    </location>
</feature>
<feature type="transmembrane region" description="Helical" evidence="1">
    <location>
        <begin position="142"/>
        <end position="163"/>
    </location>
</feature>
<feature type="transmembrane region" description="Helical" evidence="1">
    <location>
        <begin position="306"/>
        <end position="324"/>
    </location>
</feature>
<evidence type="ECO:0000313" key="2">
    <source>
        <dbReference type="EMBL" id="ADK83823.1"/>
    </source>
</evidence>
<dbReference type="HOGENOM" id="CLU_511659_0_0_7"/>
<feature type="transmembrane region" description="Helical" evidence="1">
    <location>
        <begin position="183"/>
        <end position="203"/>
    </location>
</feature>
<dbReference type="RefSeq" id="WP_013257279.1">
    <property type="nucleotide sequence ID" value="NC_014365.1"/>
</dbReference>
<evidence type="ECO:0000313" key="3">
    <source>
        <dbReference type="Proteomes" id="UP000009047"/>
    </source>
</evidence>
<gene>
    <name evidence="2" type="ordered locus">Deba_0450</name>
</gene>
<feature type="transmembrane region" description="Helical" evidence="1">
    <location>
        <begin position="270"/>
        <end position="294"/>
    </location>
</feature>
<accession>E1QE37</accession>
<feature type="transmembrane region" description="Helical" evidence="1">
    <location>
        <begin position="12"/>
        <end position="33"/>
    </location>
</feature>